<protein>
    <submittedName>
        <fullName evidence="3">Uncharacterized protein</fullName>
    </submittedName>
</protein>
<reference evidence="3" key="1">
    <citation type="submission" date="2021-03" db="EMBL/GenBank/DDBJ databases">
        <title>Draft genome sequence of rust myrtle Austropuccinia psidii MF-1, a brazilian biotype.</title>
        <authorList>
            <person name="Quecine M.C."/>
            <person name="Pachon D.M.R."/>
            <person name="Bonatelli M.L."/>
            <person name="Correr F.H."/>
            <person name="Franceschini L.M."/>
            <person name="Leite T.F."/>
            <person name="Margarido G.R.A."/>
            <person name="Almeida C.A."/>
            <person name="Ferrarezi J.A."/>
            <person name="Labate C.A."/>
        </authorList>
    </citation>
    <scope>NUCLEOTIDE SEQUENCE</scope>
    <source>
        <strain evidence="3">MF-1</strain>
    </source>
</reference>
<dbReference type="Proteomes" id="UP000765509">
    <property type="component" value="Unassembled WGS sequence"/>
</dbReference>
<proteinExistence type="predicted"/>
<evidence type="ECO:0000313" key="3">
    <source>
        <dbReference type="EMBL" id="MBW0526829.1"/>
    </source>
</evidence>
<comment type="caution">
    <text evidence="3">The sequence shown here is derived from an EMBL/GenBank/DDBJ whole genome shotgun (WGS) entry which is preliminary data.</text>
</comment>
<dbReference type="AlphaFoldDB" id="A0A9Q3ET80"/>
<sequence length="103" mass="11633">MLSSPDDPSHPIEESPLEASGPLLQSLRDEMEYLTEEKAKMLNKITIAKAQTRVQTTEISDLTEAIKAKDSILAQLKQRYLKELEAIEQVLQDRLRMLNNAPA</sequence>
<feature type="coiled-coil region" evidence="1">
    <location>
        <begin position="24"/>
        <end position="101"/>
    </location>
</feature>
<keyword evidence="1" id="KW-0175">Coiled coil</keyword>
<evidence type="ECO:0000313" key="4">
    <source>
        <dbReference type="Proteomes" id="UP000765509"/>
    </source>
</evidence>
<dbReference type="EMBL" id="AVOT02032973">
    <property type="protein sequence ID" value="MBW0526829.1"/>
    <property type="molecule type" value="Genomic_DNA"/>
</dbReference>
<gene>
    <name evidence="3" type="ORF">O181_066544</name>
</gene>
<evidence type="ECO:0000256" key="1">
    <source>
        <dbReference type="SAM" id="Coils"/>
    </source>
</evidence>
<keyword evidence="4" id="KW-1185">Reference proteome</keyword>
<accession>A0A9Q3ET80</accession>
<organism evidence="3 4">
    <name type="scientific">Austropuccinia psidii MF-1</name>
    <dbReference type="NCBI Taxonomy" id="1389203"/>
    <lineage>
        <taxon>Eukaryota</taxon>
        <taxon>Fungi</taxon>
        <taxon>Dikarya</taxon>
        <taxon>Basidiomycota</taxon>
        <taxon>Pucciniomycotina</taxon>
        <taxon>Pucciniomycetes</taxon>
        <taxon>Pucciniales</taxon>
        <taxon>Sphaerophragmiaceae</taxon>
        <taxon>Austropuccinia</taxon>
    </lineage>
</organism>
<feature type="region of interest" description="Disordered" evidence="2">
    <location>
        <begin position="1"/>
        <end position="22"/>
    </location>
</feature>
<name>A0A9Q3ET80_9BASI</name>
<evidence type="ECO:0000256" key="2">
    <source>
        <dbReference type="SAM" id="MobiDB-lite"/>
    </source>
</evidence>